<gene>
    <name evidence="8" type="ORF">B7G68_17640</name>
</gene>
<keyword evidence="2" id="KW-1003">Cell membrane</keyword>
<dbReference type="Proteomes" id="UP000240527">
    <property type="component" value="Chromosome"/>
</dbReference>
<proteinExistence type="predicted"/>
<evidence type="ECO:0000256" key="4">
    <source>
        <dbReference type="ARBA" id="ARBA00022989"/>
    </source>
</evidence>
<dbReference type="Gene3D" id="1.20.120.1220">
    <property type="match status" value="1"/>
</dbReference>
<evidence type="ECO:0000256" key="3">
    <source>
        <dbReference type="ARBA" id="ARBA00022692"/>
    </source>
</evidence>
<dbReference type="Pfam" id="PF01478">
    <property type="entry name" value="Peptidase_A24"/>
    <property type="match status" value="1"/>
</dbReference>
<keyword evidence="4 6" id="KW-1133">Transmembrane helix</keyword>
<dbReference type="EMBL" id="CP027850">
    <property type="protein sequence ID" value="AVQ03507.1"/>
    <property type="molecule type" value="Genomic_DNA"/>
</dbReference>
<dbReference type="InterPro" id="IPR000045">
    <property type="entry name" value="Prepilin_IV_endopep_pep"/>
</dbReference>
<feature type="transmembrane region" description="Helical" evidence="6">
    <location>
        <begin position="57"/>
        <end position="79"/>
    </location>
</feature>
<evidence type="ECO:0000313" key="8">
    <source>
        <dbReference type="EMBL" id="AVQ03507.1"/>
    </source>
</evidence>
<evidence type="ECO:0000256" key="5">
    <source>
        <dbReference type="ARBA" id="ARBA00023136"/>
    </source>
</evidence>
<keyword evidence="5 6" id="KW-0472">Membrane</keyword>
<dbReference type="RefSeq" id="WP_013080522.1">
    <property type="nucleotide sequence ID" value="NZ_CP027850.1"/>
</dbReference>
<reference evidence="8 9" key="1">
    <citation type="journal article" date="2015" name="Biotechnol. Bioeng.">
        <title>Genome sequence and phenotypic characterization of Caulobacter segnis.</title>
        <authorList>
            <person name="Patel S."/>
            <person name="Fletcher B."/>
            <person name="Scott D.C."/>
            <person name="Ely B."/>
        </authorList>
    </citation>
    <scope>NUCLEOTIDE SEQUENCE [LARGE SCALE GENOMIC DNA]</scope>
    <source>
        <strain evidence="8 9">TK0059</strain>
    </source>
</reference>
<evidence type="ECO:0000256" key="1">
    <source>
        <dbReference type="ARBA" id="ARBA00004651"/>
    </source>
</evidence>
<feature type="transmembrane region" description="Helical" evidence="6">
    <location>
        <begin position="32"/>
        <end position="50"/>
    </location>
</feature>
<evidence type="ECO:0000256" key="2">
    <source>
        <dbReference type="ARBA" id="ARBA00022475"/>
    </source>
</evidence>
<name>A0ABN5IXI2_9CAUL</name>
<feature type="transmembrane region" description="Helical" evidence="6">
    <location>
        <begin position="147"/>
        <end position="169"/>
    </location>
</feature>
<dbReference type="PANTHER" id="PTHR36506">
    <property type="entry name" value="PREFLAGELLIN PEPTIDASE"/>
    <property type="match status" value="1"/>
</dbReference>
<dbReference type="PANTHER" id="PTHR36506:SF1">
    <property type="entry name" value="PREFLAGELLIN PEPTIDASE"/>
    <property type="match status" value="1"/>
</dbReference>
<accession>A0ABN5IXI2</accession>
<evidence type="ECO:0000256" key="6">
    <source>
        <dbReference type="SAM" id="Phobius"/>
    </source>
</evidence>
<dbReference type="InterPro" id="IPR052218">
    <property type="entry name" value="Preflagellin_Peptidase"/>
</dbReference>
<evidence type="ECO:0000313" key="9">
    <source>
        <dbReference type="Proteomes" id="UP000240527"/>
    </source>
</evidence>
<evidence type="ECO:0000259" key="7">
    <source>
        <dbReference type="Pfam" id="PF01478"/>
    </source>
</evidence>
<protein>
    <submittedName>
        <fullName evidence="8">Pilus assembly protein CpaA</fullName>
    </submittedName>
</protein>
<comment type="subcellular location">
    <subcellularLocation>
        <location evidence="1">Cell membrane</location>
        <topology evidence="1">Multi-pass membrane protein</topology>
    </subcellularLocation>
</comment>
<sequence>MQALQISLLMVFPALAIVGALKDLTSYTIPNWVSLALIAAFVPAALISGVSLPQIGVCLAVGLGALVLGMGMFAAGWIGGGDGKLLAACALWMGWPAVLPFLLYTGLAGGALTFAILALRSGWVAPMVAGGPAWVRRLGQSGGDLPYGVAIAAGALIAFPKALLAQGVLG</sequence>
<organism evidence="8 9">
    <name type="scientific">Caulobacter segnis</name>
    <dbReference type="NCBI Taxonomy" id="88688"/>
    <lineage>
        <taxon>Bacteria</taxon>
        <taxon>Pseudomonadati</taxon>
        <taxon>Pseudomonadota</taxon>
        <taxon>Alphaproteobacteria</taxon>
        <taxon>Caulobacterales</taxon>
        <taxon>Caulobacteraceae</taxon>
        <taxon>Caulobacter</taxon>
    </lineage>
</organism>
<keyword evidence="3 6" id="KW-0812">Transmembrane</keyword>
<keyword evidence="9" id="KW-1185">Reference proteome</keyword>
<feature type="domain" description="Prepilin type IV endopeptidase peptidase" evidence="7">
    <location>
        <begin position="10"/>
        <end position="113"/>
    </location>
</feature>